<evidence type="ECO:0000313" key="3">
    <source>
        <dbReference type="Proteomes" id="UP000299102"/>
    </source>
</evidence>
<name>A0A4C1YWF3_EUMVA</name>
<reference evidence="2 3" key="1">
    <citation type="journal article" date="2019" name="Commun. Biol.">
        <title>The bagworm genome reveals a unique fibroin gene that provides high tensile strength.</title>
        <authorList>
            <person name="Kono N."/>
            <person name="Nakamura H."/>
            <person name="Ohtoshi R."/>
            <person name="Tomita M."/>
            <person name="Numata K."/>
            <person name="Arakawa K."/>
        </authorList>
    </citation>
    <scope>NUCLEOTIDE SEQUENCE [LARGE SCALE GENOMIC DNA]</scope>
</reference>
<evidence type="ECO:0000313" key="2">
    <source>
        <dbReference type="EMBL" id="GBP79144.1"/>
    </source>
</evidence>
<gene>
    <name evidence="2" type="ORF">EVAR_100107_1</name>
</gene>
<proteinExistence type="predicted"/>
<keyword evidence="3" id="KW-1185">Reference proteome</keyword>
<comment type="caution">
    <text evidence="2">The sequence shown here is derived from an EMBL/GenBank/DDBJ whole genome shotgun (WGS) entry which is preliminary data.</text>
</comment>
<sequence>MFETKCVIAREAAQPPAARPTRNGPRRIKITRHCTNERARAHRIPNVLTRRNFVKNQSRPRPTENEEAPLSNERSTGRAAPAILLRCAFHSFVLRWPVHARNRVTVSLKEAANS</sequence>
<protein>
    <submittedName>
        <fullName evidence="2">Uncharacterized protein</fullName>
    </submittedName>
</protein>
<evidence type="ECO:0000256" key="1">
    <source>
        <dbReference type="SAM" id="MobiDB-lite"/>
    </source>
</evidence>
<dbReference type="Proteomes" id="UP000299102">
    <property type="component" value="Unassembled WGS sequence"/>
</dbReference>
<accession>A0A4C1YWF3</accession>
<dbReference type="AlphaFoldDB" id="A0A4C1YWF3"/>
<organism evidence="2 3">
    <name type="scientific">Eumeta variegata</name>
    <name type="common">Bagworm moth</name>
    <name type="synonym">Eumeta japonica</name>
    <dbReference type="NCBI Taxonomy" id="151549"/>
    <lineage>
        <taxon>Eukaryota</taxon>
        <taxon>Metazoa</taxon>
        <taxon>Ecdysozoa</taxon>
        <taxon>Arthropoda</taxon>
        <taxon>Hexapoda</taxon>
        <taxon>Insecta</taxon>
        <taxon>Pterygota</taxon>
        <taxon>Neoptera</taxon>
        <taxon>Endopterygota</taxon>
        <taxon>Lepidoptera</taxon>
        <taxon>Glossata</taxon>
        <taxon>Ditrysia</taxon>
        <taxon>Tineoidea</taxon>
        <taxon>Psychidae</taxon>
        <taxon>Oiketicinae</taxon>
        <taxon>Eumeta</taxon>
    </lineage>
</organism>
<dbReference type="EMBL" id="BGZK01001402">
    <property type="protein sequence ID" value="GBP79144.1"/>
    <property type="molecule type" value="Genomic_DNA"/>
</dbReference>
<feature type="region of interest" description="Disordered" evidence="1">
    <location>
        <begin position="50"/>
        <end position="76"/>
    </location>
</feature>